<keyword evidence="1" id="KW-0472">Membrane</keyword>
<accession>A0A1H8LXS9</accession>
<evidence type="ECO:0008006" key="4">
    <source>
        <dbReference type="Google" id="ProtNLM"/>
    </source>
</evidence>
<keyword evidence="3" id="KW-1185">Reference proteome</keyword>
<evidence type="ECO:0000313" key="2">
    <source>
        <dbReference type="EMBL" id="SEO09933.1"/>
    </source>
</evidence>
<reference evidence="3" key="1">
    <citation type="submission" date="2016-10" db="EMBL/GenBank/DDBJ databases">
        <authorList>
            <person name="Varghese N."/>
            <person name="Submissions S."/>
        </authorList>
    </citation>
    <scope>NUCLEOTIDE SEQUENCE [LARGE SCALE GENOMIC DNA]</scope>
    <source>
        <strain evidence="3">CGMCC 1.8704</strain>
    </source>
</reference>
<dbReference type="RefSeq" id="WP_091169319.1">
    <property type="nucleotide sequence ID" value="NZ_CBCSFM010000005.1"/>
</dbReference>
<proteinExistence type="predicted"/>
<dbReference type="STRING" id="604089.SAMN04487942_1729"/>
<protein>
    <recommendedName>
        <fullName evidence="4">Transglutaminase-like superfamily protein</fullName>
    </recommendedName>
</protein>
<evidence type="ECO:0000313" key="3">
    <source>
        <dbReference type="Proteomes" id="UP000198657"/>
    </source>
</evidence>
<dbReference type="EMBL" id="FODN01000003">
    <property type="protein sequence ID" value="SEO09933.1"/>
    <property type="molecule type" value="Genomic_DNA"/>
</dbReference>
<dbReference type="Proteomes" id="UP000198657">
    <property type="component" value="Unassembled WGS sequence"/>
</dbReference>
<feature type="transmembrane region" description="Helical" evidence="1">
    <location>
        <begin position="244"/>
        <end position="277"/>
    </location>
</feature>
<organism evidence="2 3">
    <name type="scientific">Flavobacterium sinopsychrotolerans</name>
    <dbReference type="NCBI Taxonomy" id="604089"/>
    <lineage>
        <taxon>Bacteria</taxon>
        <taxon>Pseudomonadati</taxon>
        <taxon>Bacteroidota</taxon>
        <taxon>Flavobacteriia</taxon>
        <taxon>Flavobacteriales</taxon>
        <taxon>Flavobacteriaceae</taxon>
        <taxon>Flavobacterium</taxon>
    </lineage>
</organism>
<evidence type="ECO:0000256" key="1">
    <source>
        <dbReference type="SAM" id="Phobius"/>
    </source>
</evidence>
<keyword evidence="1" id="KW-1133">Transmembrane helix</keyword>
<sequence>MHDILEKIIKVEPFIGEDGLDYNKVTKEISTPRKTYLKGTITGKYRGDRIDNESNLFDFEIYEAEVLCNSKADFSENKAFVFPNDFKNIGNQEKIKGTVFPKEKLPTTLPVAIIANEKSFGVNVLEPQLFEFDIVRKFHQTDGDDVFGTFNAFITGYVFDYEKKIVEEIVGPIVETDPLEVPEEIPSQKPSSCRASNIKTGATQTKGNYTRSEYYCKNHNDKTWGNWEYKNNDVGTNQGCFSSIIGIIGLILGLLFLITILPGILYFIGFFIIMFLISILGPYLKWILRVIGVLLLIGFISSLINTFNQGSQRYIPTPVVVDKPREVVEERSTITDTTSNQLNKNDTLITRYRIWQDYEGKKYEGKYQLRLSDLKNAEYHKNNLPLSQNNIDSYDKIIYSLKENDKNKLNGVYKLFDSINKSNKLSKVKFAEMVVSFIQDIPYALILDKGCDASLYNDTFTRQYLLDPNASCDGNQRFGINTPVEFLASLKGDCDSRTLLLYTIFAHYNYDVAVLSSEFYGHSILGINLPINGTAYNYNENRYVMWETTTPNCKPGIISNKISNLNNWRISLKSK</sequence>
<name>A0A1H8LXS9_9FLAO</name>
<keyword evidence="1" id="KW-0812">Transmembrane</keyword>
<dbReference type="AlphaFoldDB" id="A0A1H8LXS9"/>
<feature type="transmembrane region" description="Helical" evidence="1">
    <location>
        <begin position="286"/>
        <end position="304"/>
    </location>
</feature>
<gene>
    <name evidence="2" type="ORF">SAMN04487942_1729</name>
</gene>
<dbReference type="OrthoDB" id="614471at2"/>